<sequence>MNIPEDFRLGDGKKITKKDFGYLLKIQGTLLSGDEEEVRLGSEGDELNELELPIWDSFVKVIFQASLVLDLIVNKEYEDAKTQLEILKTCENEAIPKFINIQSNPEAKSKYPTLAKYISEDFQTYSQVLERSLDLSESREWQSKSGSHASHIPPPLSSKSGFETFDDFSLHSGYSRKSSKSGSDSSGTSMATANEEILKTISEKIKELQAKEVSEKEPDKKIELITEQEEQEYNEIKNVDESKVFLDKIRSKFQETGQTLTFKILEELIIEYLELLEFSKKFKTMFEQK</sequence>
<dbReference type="EMBL" id="CAMKVN010002518">
    <property type="protein sequence ID" value="CAI2181432.1"/>
    <property type="molecule type" value="Genomic_DNA"/>
</dbReference>
<evidence type="ECO:0000313" key="1">
    <source>
        <dbReference type="EMBL" id="CAI2181432.1"/>
    </source>
</evidence>
<protein>
    <submittedName>
        <fullName evidence="1">15190_t:CDS:1</fullName>
    </submittedName>
</protein>
<organism evidence="1 2">
    <name type="scientific">Funneliformis geosporum</name>
    <dbReference type="NCBI Taxonomy" id="1117311"/>
    <lineage>
        <taxon>Eukaryota</taxon>
        <taxon>Fungi</taxon>
        <taxon>Fungi incertae sedis</taxon>
        <taxon>Mucoromycota</taxon>
        <taxon>Glomeromycotina</taxon>
        <taxon>Glomeromycetes</taxon>
        <taxon>Glomerales</taxon>
        <taxon>Glomeraceae</taxon>
        <taxon>Funneliformis</taxon>
    </lineage>
</organism>
<comment type="caution">
    <text evidence="1">The sequence shown here is derived from an EMBL/GenBank/DDBJ whole genome shotgun (WGS) entry which is preliminary data.</text>
</comment>
<reference evidence="1" key="1">
    <citation type="submission" date="2022-08" db="EMBL/GenBank/DDBJ databases">
        <authorList>
            <person name="Kallberg Y."/>
            <person name="Tangrot J."/>
            <person name="Rosling A."/>
        </authorList>
    </citation>
    <scope>NUCLEOTIDE SEQUENCE</scope>
    <source>
        <strain evidence="1">Wild A</strain>
    </source>
</reference>
<evidence type="ECO:0000313" key="2">
    <source>
        <dbReference type="Proteomes" id="UP001153678"/>
    </source>
</evidence>
<proteinExistence type="predicted"/>
<name>A0A9W4SUV9_9GLOM</name>
<gene>
    <name evidence="1" type="ORF">FWILDA_LOCUS10082</name>
</gene>
<dbReference type="AlphaFoldDB" id="A0A9W4SUV9"/>
<keyword evidence="2" id="KW-1185">Reference proteome</keyword>
<dbReference type="Proteomes" id="UP001153678">
    <property type="component" value="Unassembled WGS sequence"/>
</dbReference>
<accession>A0A9W4SUV9</accession>